<organism evidence="1 2">
    <name type="scientific">Panthera leo</name>
    <name type="common">Lion</name>
    <dbReference type="NCBI Taxonomy" id="9689"/>
    <lineage>
        <taxon>Eukaryota</taxon>
        <taxon>Metazoa</taxon>
        <taxon>Chordata</taxon>
        <taxon>Craniata</taxon>
        <taxon>Vertebrata</taxon>
        <taxon>Euteleostomi</taxon>
        <taxon>Mammalia</taxon>
        <taxon>Eutheria</taxon>
        <taxon>Laurasiatheria</taxon>
        <taxon>Carnivora</taxon>
        <taxon>Feliformia</taxon>
        <taxon>Felidae</taxon>
        <taxon>Pantherinae</taxon>
        <taxon>Panthera</taxon>
    </lineage>
</organism>
<dbReference type="OMA" id="TKMHHDV"/>
<dbReference type="GeneTree" id="ENSGT00390000010849"/>
<sequence>MRSQNDHQYVAQELLVLGIHMQLVTVQLTKLSEGTLEVVHVLNSITKGGQHLLAMCLDLGVTHYGRSRGQVAEVVKESLGPGVNNQEPILFHIHFAPQASDGSLLLSCKMHHDVRSGNLQAIRERSGYVLLLERVTFYSLLLTFWPLVPPSSLKSLVKAELCPSGVESDQERVSSEECTLNL</sequence>
<name>A0A8C8X2U6_PANLE</name>
<evidence type="ECO:0000313" key="1">
    <source>
        <dbReference type="Ensembl" id="ENSPLOP00000013205.1"/>
    </source>
</evidence>
<accession>A0A8C8X2U6</accession>
<reference evidence="1" key="2">
    <citation type="submission" date="2025-09" db="UniProtKB">
        <authorList>
            <consortium name="Ensembl"/>
        </authorList>
    </citation>
    <scope>IDENTIFICATION</scope>
</reference>
<proteinExistence type="predicted"/>
<reference evidence="1" key="1">
    <citation type="submission" date="2025-08" db="UniProtKB">
        <authorList>
            <consortium name="Ensembl"/>
        </authorList>
    </citation>
    <scope>IDENTIFICATION</scope>
</reference>
<dbReference type="AlphaFoldDB" id="A0A8C8X2U6"/>
<keyword evidence="2" id="KW-1185">Reference proteome</keyword>
<dbReference type="Proteomes" id="UP000694399">
    <property type="component" value="Unassembled WGS sequence"/>
</dbReference>
<dbReference type="Ensembl" id="ENSPLOT00000014656.1">
    <property type="protein sequence ID" value="ENSPLOP00000013205.1"/>
    <property type="gene ID" value="ENSPLOG00000009700.1"/>
</dbReference>
<protein>
    <submittedName>
        <fullName evidence="1">Uncharacterized protein</fullName>
    </submittedName>
</protein>
<evidence type="ECO:0000313" key="2">
    <source>
        <dbReference type="Proteomes" id="UP000694399"/>
    </source>
</evidence>